<dbReference type="Proteomes" id="UP001139451">
    <property type="component" value="Unassembled WGS sequence"/>
</dbReference>
<keyword evidence="18" id="KW-1185">Reference proteome</keyword>
<dbReference type="AlphaFoldDB" id="A0A9X2HJM5"/>
<evidence type="ECO:0000313" key="18">
    <source>
        <dbReference type="Proteomes" id="UP001139451"/>
    </source>
</evidence>
<comment type="caution">
    <text evidence="17">The sequence shown here is derived from an EMBL/GenBank/DDBJ whole genome shotgun (WGS) entry which is preliminary data.</text>
</comment>
<dbReference type="InterPro" id="IPR036942">
    <property type="entry name" value="Beta-barrel_TonB_sf"/>
</dbReference>
<comment type="subcellular location">
    <subcellularLocation>
        <location evidence="1 11">Cell outer membrane</location>
        <topology evidence="1 11">Multi-pass membrane protein</topology>
    </subcellularLocation>
</comment>
<keyword evidence="9 11" id="KW-0472">Membrane</keyword>
<dbReference type="GO" id="GO:0009279">
    <property type="term" value="C:cell outer membrane"/>
    <property type="evidence" value="ECO:0007669"/>
    <property type="project" value="UniProtKB-SubCell"/>
</dbReference>
<evidence type="ECO:0000256" key="2">
    <source>
        <dbReference type="ARBA" id="ARBA00022448"/>
    </source>
</evidence>
<evidence type="ECO:0000256" key="12">
    <source>
        <dbReference type="RuleBase" id="RU003357"/>
    </source>
</evidence>
<dbReference type="EMBL" id="JAMLDX010000004">
    <property type="protein sequence ID" value="MCP3730304.1"/>
    <property type="molecule type" value="Genomic_DNA"/>
</dbReference>
<evidence type="ECO:0000256" key="3">
    <source>
        <dbReference type="ARBA" id="ARBA00022452"/>
    </source>
</evidence>
<keyword evidence="3 11" id="KW-1134">Transmembrane beta strand</keyword>
<feature type="signal peptide" evidence="14">
    <location>
        <begin position="1"/>
        <end position="23"/>
    </location>
</feature>
<evidence type="ECO:0000256" key="9">
    <source>
        <dbReference type="ARBA" id="ARBA00023136"/>
    </source>
</evidence>
<accession>A0A9X2HJM5</accession>
<sequence>MMKVISCALLASSALVAPLTSHAQTAPKPDASAAPAEADAGDPASSSAAQQSGGGVAEIVVTAQRRSENLQRVPVVVAVSTQDELQRAGISDVQNLKLVAPGVEVQSLNGSALPIVRGVGSKAIGAGIETPVAIYVDDVYIAAATSTLLSFNNIAQVEVLKGPQGTLFGRNATGGLIQVRTLEPTSTATGRVAFTYGNYQKARVDAYVSGGLTKDLAGDIAFSSTTMGKGYGRNLVNGAEVYKIDHDFGVRSKLLFRPSDATSFKLIGDYSSARNSMNAAKIGPGATAPAPYGPAFTGRTWDIAVDEPPLVKNEQGGVSLRIDQDLGDIQIASITAYRKSTVYSSFDFDYTATRGRYAEFKVRDSQFSQELQLLSPSGGSLTWVAGAYYFKASARYPFAIARFAGPAVIPTNPPTIQQTTRAEQKTDSISGFGQATLAVTDGLKLTAGLRYTSEKRTLADATQFLTRTDGSTVTLVPLYTESRRFNKLTWRLAVDYQFTNDLMAYASYNRGFKSGGFNPQTLTAGSFRPEVLDAYEVGFKSTLFDRKLRFNASGYYYDYKDVQLIRALPIGTGIYNSAKAEIYGVDVEAVARITNELDLRVGYQYNHGEYTSFPGAQVAVPRAAGGYAITTGDVSGNTTVLSPKSTLSATGTYTVPVGGGSLEFSGTYYHNSGYFHEPDNVIRTPAYDQLSGSIQWNVENGLFVQLWGNNLTNVAVPAVDGVQSLGTTGLRRTVWAAPRTYGATVGFKF</sequence>
<dbReference type="PANTHER" id="PTHR32552:SF81">
    <property type="entry name" value="TONB-DEPENDENT OUTER MEMBRANE RECEPTOR"/>
    <property type="match status" value="1"/>
</dbReference>
<dbReference type="PANTHER" id="PTHR32552">
    <property type="entry name" value="FERRICHROME IRON RECEPTOR-RELATED"/>
    <property type="match status" value="1"/>
</dbReference>
<evidence type="ECO:0000256" key="1">
    <source>
        <dbReference type="ARBA" id="ARBA00004571"/>
    </source>
</evidence>
<keyword evidence="14" id="KW-0732">Signal</keyword>
<evidence type="ECO:0000256" key="13">
    <source>
        <dbReference type="SAM" id="MobiDB-lite"/>
    </source>
</evidence>
<evidence type="ECO:0000256" key="5">
    <source>
        <dbReference type="ARBA" id="ARBA00022692"/>
    </source>
</evidence>
<evidence type="ECO:0000256" key="14">
    <source>
        <dbReference type="SAM" id="SignalP"/>
    </source>
</evidence>
<keyword evidence="7" id="KW-0406">Ion transport</keyword>
<comment type="similarity">
    <text evidence="11 12">Belongs to the TonB-dependent receptor family.</text>
</comment>
<keyword evidence="4" id="KW-0410">Iron transport</keyword>
<dbReference type="GO" id="GO:0006826">
    <property type="term" value="P:iron ion transport"/>
    <property type="evidence" value="ECO:0007669"/>
    <property type="project" value="UniProtKB-KW"/>
</dbReference>
<dbReference type="SUPFAM" id="SSF56935">
    <property type="entry name" value="Porins"/>
    <property type="match status" value="1"/>
</dbReference>
<evidence type="ECO:0000256" key="6">
    <source>
        <dbReference type="ARBA" id="ARBA00023004"/>
    </source>
</evidence>
<keyword evidence="5 11" id="KW-0812">Transmembrane</keyword>
<evidence type="ECO:0000256" key="8">
    <source>
        <dbReference type="ARBA" id="ARBA00023077"/>
    </source>
</evidence>
<evidence type="ECO:0000256" key="4">
    <source>
        <dbReference type="ARBA" id="ARBA00022496"/>
    </source>
</evidence>
<dbReference type="InterPro" id="IPR000531">
    <property type="entry name" value="Beta-barrel_TonB"/>
</dbReference>
<dbReference type="Pfam" id="PF07715">
    <property type="entry name" value="Plug"/>
    <property type="match status" value="1"/>
</dbReference>
<reference evidence="17" key="1">
    <citation type="submission" date="2022-05" db="EMBL/GenBank/DDBJ databases">
        <title>Sphingomonas sp. strain MG17 Genome sequencing and assembly.</title>
        <authorList>
            <person name="Kim I."/>
        </authorList>
    </citation>
    <scope>NUCLEOTIDE SEQUENCE</scope>
    <source>
        <strain evidence="17">MG17</strain>
    </source>
</reference>
<keyword evidence="8 12" id="KW-0798">TonB box</keyword>
<feature type="domain" description="TonB-dependent receptor-like beta-barrel" evidence="15">
    <location>
        <begin position="260"/>
        <end position="711"/>
    </location>
</feature>
<evidence type="ECO:0000256" key="10">
    <source>
        <dbReference type="ARBA" id="ARBA00023237"/>
    </source>
</evidence>
<protein>
    <submittedName>
        <fullName evidence="17">TonB-dependent receptor</fullName>
    </submittedName>
</protein>
<evidence type="ECO:0000256" key="11">
    <source>
        <dbReference type="PROSITE-ProRule" id="PRU01360"/>
    </source>
</evidence>
<keyword evidence="6" id="KW-0408">Iron</keyword>
<evidence type="ECO:0000256" key="7">
    <source>
        <dbReference type="ARBA" id="ARBA00023065"/>
    </source>
</evidence>
<feature type="region of interest" description="Disordered" evidence="13">
    <location>
        <begin position="24"/>
        <end position="53"/>
    </location>
</feature>
<feature type="compositionally biased region" description="Low complexity" evidence="13">
    <location>
        <begin position="24"/>
        <end position="51"/>
    </location>
</feature>
<feature type="domain" description="TonB-dependent receptor plug" evidence="16">
    <location>
        <begin position="70"/>
        <end position="175"/>
    </location>
</feature>
<dbReference type="PROSITE" id="PS52016">
    <property type="entry name" value="TONB_DEPENDENT_REC_3"/>
    <property type="match status" value="1"/>
</dbReference>
<evidence type="ECO:0000259" key="15">
    <source>
        <dbReference type="Pfam" id="PF00593"/>
    </source>
</evidence>
<dbReference type="CDD" id="cd01347">
    <property type="entry name" value="ligand_gated_channel"/>
    <property type="match status" value="1"/>
</dbReference>
<dbReference type="InterPro" id="IPR012910">
    <property type="entry name" value="Plug_dom"/>
</dbReference>
<dbReference type="Gene3D" id="2.40.170.20">
    <property type="entry name" value="TonB-dependent receptor, beta-barrel domain"/>
    <property type="match status" value="1"/>
</dbReference>
<keyword evidence="17" id="KW-0675">Receptor</keyword>
<dbReference type="Pfam" id="PF00593">
    <property type="entry name" value="TonB_dep_Rec_b-barrel"/>
    <property type="match status" value="1"/>
</dbReference>
<organism evidence="17 18">
    <name type="scientific">Sphingomonas tagetis</name>
    <dbReference type="NCBI Taxonomy" id="2949092"/>
    <lineage>
        <taxon>Bacteria</taxon>
        <taxon>Pseudomonadati</taxon>
        <taxon>Pseudomonadota</taxon>
        <taxon>Alphaproteobacteria</taxon>
        <taxon>Sphingomonadales</taxon>
        <taxon>Sphingomonadaceae</taxon>
        <taxon>Sphingomonas</taxon>
    </lineage>
</organism>
<feature type="chain" id="PRO_5040832293" evidence="14">
    <location>
        <begin position="24"/>
        <end position="749"/>
    </location>
</feature>
<dbReference type="InterPro" id="IPR039426">
    <property type="entry name" value="TonB-dep_rcpt-like"/>
</dbReference>
<dbReference type="RefSeq" id="WP_254292423.1">
    <property type="nucleotide sequence ID" value="NZ_JAMLDX010000004.1"/>
</dbReference>
<name>A0A9X2HJM5_9SPHN</name>
<evidence type="ECO:0000313" key="17">
    <source>
        <dbReference type="EMBL" id="MCP3730304.1"/>
    </source>
</evidence>
<evidence type="ECO:0000259" key="16">
    <source>
        <dbReference type="Pfam" id="PF07715"/>
    </source>
</evidence>
<gene>
    <name evidence="17" type="ORF">M9978_07665</name>
</gene>
<keyword evidence="2 11" id="KW-0813">Transport</keyword>
<proteinExistence type="inferred from homology"/>
<keyword evidence="10 11" id="KW-0998">Cell outer membrane</keyword>